<comment type="similarity">
    <text evidence="1 6">Belongs to the UBR4 family.</text>
</comment>
<evidence type="ECO:0000256" key="5">
    <source>
        <dbReference type="PROSITE-ProRule" id="PRU00508"/>
    </source>
</evidence>
<sequence length="4422" mass="494314">CYIFRSMGLQLTNDGDWPAGELVSLLDYVIRNASSMSEASVALCAHRICISFAKFPNSEMLRVTEACHSLMRQLADLAKLGKSDRTHLADVLSCLLNATPLPFSYLSSLALSTENQISIEVPLDAQELTQGTTLSVKEILQMTEVFFTRYFSLEEVVKSVVPDAAYELAQECIVSLQKTGIPSSADAVILQPSTIGLCQEGLASLDKLLNQELRGSLAAVNDFLGGLLIATTATALREHPDITDENLMNLAAVIISVHKNMLKATPSYEDLRGLHAFTFQLFFKCIGTLIQSGKTDLAYLLANYFLGIVPKLLTLIVDPPAAEFFHLLWSLAVCSLQDSQELSDEGNIKTSVSADSSDDPTSGIGDWLANILSDVPAMIDQQEAALNARSASLFVVSSLTLIDICERCLYIMEQCTVKSNVWSQHAQRSFRTICAICANEITRSSCPNVVNILLKLFAEAILSGAVDSEFKNSVVHEMLHFGESGGSITSNSFCLNVAAEGALFGQQNADMLAEVIQLIASTTPQSIHHWLFKCICEAWSAADLCSGMGKVVELLHNALKSGDEKHSYIRKKTLAQMAYVMLIGGKGCGNPRKSLEEFRKYMNDVFDINALPDWSSILLTRKRIKYAAWPEFHLALIEWIFAAEWNDGQLPIHAILPAPSNFFHNVIEGRASIVELHHFIRIRPLLLDDKYADFIKAFNDDDPAIDISKLRDIGILCSAGARILNATTADDLKHFSPVRYDTVLLLMNMLKSEEFSDEILEAIVSFCSRIRNFSLGEMCGKANIKRSLRACCAAVSLANSPLLKTIVPSARGDLQSCLNDVLLKAITEWAHVAHPGMRPAFSSAATLDVLSTSFSSPSTACSFAQLPAKEIFAAVNSTYDNAIRFILQRIAMRDDKNAKIYIDWKFSDTESCLDWIISVQCSQLSSTAAGELCATIVKAIEPAEVITEGQLLHNVRTLLDAVLVDQSSLEMNLLSGAWIFCSVLNNMVSVVNTDTVPWDKLPTNIFADLLDRIIQEPHLCRQSVPLISLLSRITSCSNPALSSIFLEPLESRLELLTQWVTASEMRLETFLQLRPLLEHLSANRKSGRMDLLPDGMLDALLGSSLYQQLVGNCPLLMRRSDRWNYAALSARRQPGYGESISTKTKEDQARRLADEDDLFKDALIALISIGGPRIHEKVVDKCNQLFAQIIWNIREADRRVLEGNAGDSPSALVHSFVMMRDILEYIGALSEAVSPFPASMKDIDERSFSVMPENFLKKQTNPPKTPGERPLCTYRTTEKQFILQHWYNCYTCGMIDGEGVCSVCAVNCHRGHDISYSKQGSFFCDCGAKGCPALTMTVFPLTPTESDSVTVVSTTSQRTQQPTQTNETFHDISVNKEDRSRIQQLLKSFLNMLAVYRSHIGSIMKAVLVGCSTRSLSKHAERIAHTNVELSQPLTVELSRPLMKHWITSQKVVYDKKPEGNRSGQNLLGVLKVENIQMLATVQENSRITLLSTHALFCASDSVTDIDLPRIEIEPVGFKVISLSCMRDLLVACGNHQFIMMRFKANGDVEDKRTVDIKRSVLKGSIVKAEWVETDEGPMVAVASDSFVRIYDVSDPSDDAKLEFVLPLGNVVDIAFGARKLGGIEIFVLSSAGHIYMEELEKADNNSYYMMNAVSLPFNNNAVSMHYSNDSRFLFVSQNEGTCVARFNESDELDEVQNIDVDHAMSQWSECAGVVSAVAQPPAANVLFFFYFCGGTVYVQSLALPSIAQANCMLLEAGNASHLAIQIVDTQTLQILKSDWHYEPDLWVKGVECSVVESEPHTIEIKEEKQLEEDLVTVFESCSRLEKVRFSSKALQLSYDADELTKRLNSPGMGAVCLKKKQFDIVVTNMDWNMVICALRIEIGGSRSPSSVSVFGKTRYLHADRPRIFDIPLTRKQSLECGNEVVLTFTNESFPSHLGSIKVYGKTKREFGFPIATYRLEQTLTLPEQALSAFMSTCARLCAAEGKAEKFDWLVSFASLFAAPGFYHNRLRVKSLELLLVLSPELDVFFDFKDSALFNEMVLHGQNGTLQLSLLNAFAAHAKQVLLKRPLSFHRHMKKCFGSVLKFIDLLSQGFQWKDGDQEPLLDCFLLTSCMYMAAAHVTTDELISRIISAVFSEDILFAHRCKEILLARIAQYSFANVNDNSAVFDGRSSSPVLEVSTQPSNSTESAGDSQKSAPADDLFTPSIATELRSGFGKDEMRPLAVRCGDIPPAAEKFCVATEWLMNLLESVLEHLNSCNYDGKRCVAAAQIIVQLIGHHTSDQLQPLVDFFARAIDFTWTHLTRSVKNERQEVFIRLAIAILTFFSSAVSESSVVAWWQEFSFLPSFENTFVLSEDPVSSIGSPFENTAMDVSVNGEEAEEEFDNDNGQRNEVAGDAGLARDEIIPPEPNTEIDLSASMLRFPPLSGLAHSFASKLIECGAMDYCFTMLNSLLLHHGNGDEERKSSEPVLPAIPRQLHPDLSPLFDDNFVSRLNADDLFASYSALLSESALKLAYLLKKIVFECEVNREDWDNLLCEYISNGSPKNVRLARGLLMLFCGGDKAKFREVRDEQSILKVLRYLKTQFENCTAFQYEQLSIIVQSLQMVWLLMSQRVSVWQKICMRELSWLLELACTIPDVASGSVLSVIILAVRPNQNSIDDSMCCDIANSLLANKRFFALLCRLINRFLMNESEEYRFVMHTLLRSTLQLASRRNQMELMRHLLDVVWPRAQQVGPRAAQLVDIVSSYLPRFSTTDELLDMYANVIYIMETALEELEAQSRSVLFSRLKKIVGTPNMALTNGTVCLTCSALDMRMDVVKLSAIKLDSRFTTSAQMIKLMGHFEVLRVNMRLSDIKRSKMIKRVRLYYCNRELESAVDLKNRSDLWEKAADVEVNQGETEIEINLTIPIITCNIVLEMADFYETSSAGVSGTTELVHCPRCTTAVAPNPGICSNCGENVFQCVKCRAINYDEKEPFLCNSCGFCKYARLESTLFARPVPSVQPIENDEDRVAAMTQTVALLRDIESERCEIAMLVTLMEKESWESEPVMRPNMLLRHISQERFKQFMVEMRFDEGLTLAMLYNKADQMYKNLINQTRRLTALRAEMHRFDVENGDAELIDLPVSTGFYTDSLNCFGCQSALFIHCIALLQAVCSDSQVLENLVSDERFFSRLVESCAISDMMANSVHLFIQKVAEVSEEATQIMCQLALRNQFPAYLLAKPILDGHLQFWDLKLQCLMRLAVAGNGDREVDLHTLAILQRLCAPTASFESNMVANDVDPSSLRPPPGYDVDTLTEEEQGAARSVPTRPADLGVVTVQDNTMGTVVSAFASTEDKMGSERTATVRTLHVDQNVMNHLLPSSWTRSALKKLIVARKPFPFLSWLKGCRFRGCWQEERSDESNVDIWLSKCMFSPVAGIRFITYRLLITLCFHQIGPNLYELGTVTDFALVIQRVLLWLGNLSDVKVERREEYFCLLRTLIAVPDIRRVIVSKPIRLIDTIFILIRKERDIFEDYKKRGVPNNLSMGGSVLQFVELLMCLLNYGGGSCDGLSVLRVYGQKVIEELLGVSACFSVMGEYQTRAISDSSFLVASLIVRLATRKPKRIIRTILQYLKRRDLHRLAQTNFLHLLTNIVHPPVKKEESFLIQIEKDPLQEEYLQGRMPGNPYRSTDAGMGPLMRDIKNKICRDCELVALLEDDNGMELLVSQQIISLDLSVAEVYEKLWRKGHPDQPMIIIYRMRGLLGDATEPFVQSLADTSNKESVNDEQLRLAAIFGDLHGLSTVIQLIDDVELTSATKSLLAHMYQLLFYCAKMERNRRQLIKSGAISRLLRVFERVHKAGVKEDMLEAIALQSLQLCNVLLTDVVTSDRRELQSLSGVKFEQMSWLLELSMDPLCNLTAPIWSAVTSLVPNLCLGNAESMDALVATFRPCCEWEQIDKDRVFREVMTGKLNTLCSITNAIPASTPGAVLKKKLMDAGLIAAACEYLAVNHPPLFNVSVEGPEWKQFLARPALKYVLKLLAGMARTHKPSQEAIAEHTLPILHRLEQISSSEHIGTMAENVMEELKQNEKVAAEIEKVRRETKAKKRQLAMMMRQKQLSKMGMQVSQKGQVKVIPRKIANEPGSSSKSIDVLSECCICREGLDTIDKVMMVYAFASRQDLTTAINGRSFTFATVSQMNLVHLECHSTAIRMATGRDEWSSAALHNANTKCNVMVPVWSKTVKDADMANALRRLTDDLEVAVGFGMLTVETVLLDMSELLDRFVNYRSFSELSQGGGRESNLQFLSVLLLLVLHLRNDINSEVNSLPGQMPHLTMRISSHLIVNTRSEWIQERVSVISEIHHTMPKWDDAKPALLLWAVVDFFHTKLVPDSDLDRVQFLRANVANVSKQCSEFVNKFDNVIAQAQNFEAFCETVDISGECAQVGIKFD</sequence>
<evidence type="ECO:0000256" key="6">
    <source>
        <dbReference type="PROSITE-ProRule" id="PRU01388"/>
    </source>
</evidence>
<dbReference type="SMART" id="SM00396">
    <property type="entry name" value="ZnF_UBR1"/>
    <property type="match status" value="1"/>
</dbReference>
<reference evidence="11" key="1">
    <citation type="submission" date="2022-11" db="UniProtKB">
        <authorList>
            <consortium name="WormBaseParasite"/>
        </authorList>
    </citation>
    <scope>IDENTIFICATION</scope>
</reference>
<dbReference type="InterPro" id="IPR045189">
    <property type="entry name" value="UBR4-like"/>
</dbReference>
<organism evidence="10 11">
    <name type="scientific">Parascaris univalens</name>
    <name type="common">Nematode worm</name>
    <dbReference type="NCBI Taxonomy" id="6257"/>
    <lineage>
        <taxon>Eukaryota</taxon>
        <taxon>Metazoa</taxon>
        <taxon>Ecdysozoa</taxon>
        <taxon>Nematoda</taxon>
        <taxon>Chromadorea</taxon>
        <taxon>Rhabditida</taxon>
        <taxon>Spirurina</taxon>
        <taxon>Ascaridomorpha</taxon>
        <taxon>Ascaridoidea</taxon>
        <taxon>Ascarididae</taxon>
        <taxon>Parascaris</taxon>
    </lineage>
</organism>
<keyword evidence="7" id="KW-0175">Coiled coil</keyword>
<dbReference type="PROSITE" id="PS51157">
    <property type="entry name" value="ZF_UBR"/>
    <property type="match status" value="1"/>
</dbReference>
<dbReference type="WBParaSite" id="PgR005X_g154_t01">
    <property type="protein sequence ID" value="PgR005X_g154_t01"/>
    <property type="gene ID" value="PgR005X_g154"/>
</dbReference>
<evidence type="ECO:0000256" key="1">
    <source>
        <dbReference type="ARBA" id="ARBA00009970"/>
    </source>
</evidence>
<dbReference type="Pfam" id="PF02207">
    <property type="entry name" value="zf-UBR"/>
    <property type="match status" value="1"/>
</dbReference>
<feature type="compositionally biased region" description="Polar residues" evidence="8">
    <location>
        <begin position="2175"/>
        <end position="2197"/>
    </location>
</feature>
<feature type="domain" description="UBR-type" evidence="9">
    <location>
        <begin position="1270"/>
        <end position="1336"/>
    </location>
</feature>
<evidence type="ECO:0000256" key="4">
    <source>
        <dbReference type="ARBA" id="ARBA00022833"/>
    </source>
</evidence>
<dbReference type="PANTHER" id="PTHR21725:SF1">
    <property type="entry name" value="E3 UBIQUITIN-PROTEIN LIGASE UBR4"/>
    <property type="match status" value="1"/>
</dbReference>
<protein>
    <submittedName>
        <fullName evidence="11">UBR-type domain-containing protein</fullName>
    </submittedName>
</protein>
<evidence type="ECO:0000256" key="8">
    <source>
        <dbReference type="SAM" id="MobiDB-lite"/>
    </source>
</evidence>
<keyword evidence="10" id="KW-1185">Reference proteome</keyword>
<evidence type="ECO:0000256" key="3">
    <source>
        <dbReference type="ARBA" id="ARBA00022771"/>
    </source>
</evidence>
<evidence type="ECO:0000256" key="2">
    <source>
        <dbReference type="ARBA" id="ARBA00022723"/>
    </source>
</evidence>
<accession>A0A915AD27</accession>
<dbReference type="InterPro" id="IPR056530">
    <property type="entry name" value="UBR4-like_dom"/>
</dbReference>
<keyword evidence="4" id="KW-0862">Zinc</keyword>
<dbReference type="GO" id="GO:0008270">
    <property type="term" value="F:zinc ion binding"/>
    <property type="evidence" value="ECO:0007669"/>
    <property type="project" value="UniProtKB-KW"/>
</dbReference>
<keyword evidence="2" id="KW-0479">Metal-binding</keyword>
<dbReference type="InterPro" id="IPR025704">
    <property type="entry name" value="E3_Ub_ligase_UBR4_C"/>
</dbReference>
<evidence type="ECO:0000313" key="11">
    <source>
        <dbReference type="WBParaSite" id="PgR005X_g154_t01"/>
    </source>
</evidence>
<dbReference type="PROSITE" id="PS52043">
    <property type="entry name" value="UBR4_E3"/>
    <property type="match status" value="1"/>
</dbReference>
<dbReference type="Pfam" id="PF24079">
    <property type="entry name" value="UBR4"/>
    <property type="match status" value="1"/>
</dbReference>
<dbReference type="InterPro" id="IPR003126">
    <property type="entry name" value="Znf_UBR"/>
</dbReference>
<proteinExistence type="inferred from homology"/>
<name>A0A915AD27_PARUN</name>
<dbReference type="InterPro" id="IPR036322">
    <property type="entry name" value="WD40_repeat_dom_sf"/>
</dbReference>
<evidence type="ECO:0000313" key="10">
    <source>
        <dbReference type="Proteomes" id="UP000887569"/>
    </source>
</evidence>
<dbReference type="Pfam" id="PF13764">
    <property type="entry name" value="E3_UbLigase_R4"/>
    <property type="match status" value="1"/>
</dbReference>
<keyword evidence="3 6" id="KW-0863">Zinc-finger</keyword>
<feature type="region of interest" description="Disordered" evidence="8">
    <location>
        <begin position="2380"/>
        <end position="2407"/>
    </location>
</feature>
<dbReference type="PANTHER" id="PTHR21725">
    <property type="entry name" value="E3 UBIQUITIN-PROTEIN LIGASE UBR4"/>
    <property type="match status" value="1"/>
</dbReference>
<feature type="coiled-coil region" evidence="7">
    <location>
        <begin position="4053"/>
        <end position="4090"/>
    </location>
</feature>
<feature type="region of interest" description="UBR4 E3 catalytic module" evidence="6">
    <location>
        <begin position="4006"/>
        <end position="4422"/>
    </location>
</feature>
<dbReference type="SUPFAM" id="SSF50978">
    <property type="entry name" value="WD40 repeat-like"/>
    <property type="match status" value="1"/>
</dbReference>
<evidence type="ECO:0000259" key="9">
    <source>
        <dbReference type="PROSITE" id="PS51157"/>
    </source>
</evidence>
<feature type="region of interest" description="Disordered" evidence="8">
    <location>
        <begin position="2175"/>
        <end position="2201"/>
    </location>
</feature>
<dbReference type="Proteomes" id="UP000887569">
    <property type="component" value="Unplaced"/>
</dbReference>
<evidence type="ECO:0000256" key="7">
    <source>
        <dbReference type="SAM" id="Coils"/>
    </source>
</evidence>
<feature type="zinc finger region" description="UBR-type" evidence="5">
    <location>
        <begin position="1270"/>
        <end position="1336"/>
    </location>
</feature>